<evidence type="ECO:0000313" key="1">
    <source>
        <dbReference type="EMBL" id="OGK30242.1"/>
    </source>
</evidence>
<dbReference type="GO" id="GO:0030246">
    <property type="term" value="F:carbohydrate binding"/>
    <property type="evidence" value="ECO:0007669"/>
    <property type="project" value="InterPro"/>
</dbReference>
<reference evidence="1 2" key="1">
    <citation type="journal article" date="2016" name="Nat. Commun.">
        <title>Thousands of microbial genomes shed light on interconnected biogeochemical processes in an aquifer system.</title>
        <authorList>
            <person name="Anantharaman K."/>
            <person name="Brown C.T."/>
            <person name="Hug L.A."/>
            <person name="Sharon I."/>
            <person name="Castelle C.J."/>
            <person name="Probst A.J."/>
            <person name="Thomas B.C."/>
            <person name="Singh A."/>
            <person name="Wilkins M.J."/>
            <person name="Karaoz U."/>
            <person name="Brodie E.L."/>
            <person name="Williams K.H."/>
            <person name="Hubbard S.S."/>
            <person name="Banfield J.F."/>
        </authorList>
    </citation>
    <scope>NUCLEOTIDE SEQUENCE [LARGE SCALE GENOMIC DNA]</scope>
</reference>
<comment type="caution">
    <text evidence="1">The sequence shown here is derived from an EMBL/GenBank/DDBJ whole genome shotgun (WGS) entry which is preliminary data.</text>
</comment>
<proteinExistence type="predicted"/>
<dbReference type="AlphaFoldDB" id="A0A1F7HHK2"/>
<name>A0A1F7HHK2_9BACT</name>
<protein>
    <recommendedName>
        <fullName evidence="3">Cohesin domain-containing protein</fullName>
    </recommendedName>
</protein>
<dbReference type="SUPFAM" id="SSF49384">
    <property type="entry name" value="Carbohydrate-binding domain"/>
    <property type="match status" value="1"/>
</dbReference>
<evidence type="ECO:0000313" key="2">
    <source>
        <dbReference type="Proteomes" id="UP000178098"/>
    </source>
</evidence>
<accession>A0A1F7HHK2</accession>
<gene>
    <name evidence="1" type="ORF">A3D08_00480</name>
</gene>
<dbReference type="InterPro" id="IPR008965">
    <property type="entry name" value="CBM2/CBM3_carb-bd_dom_sf"/>
</dbReference>
<dbReference type="CDD" id="cd08547">
    <property type="entry name" value="Type_II_cohesin"/>
    <property type="match status" value="1"/>
</dbReference>
<dbReference type="Gene3D" id="2.60.40.680">
    <property type="match status" value="1"/>
</dbReference>
<sequence>MNGKLGLALKGSTGSYKKGDSVIVFVYGDAKDVKTTGYDALLRYDPQKLRYERLSSSLDGMDVFETDALVSDGMRELLITGVRSTARKEPFLLVNTALVEVTFTVLGSGPTRIALGYEPGSSKDSNMMNDQNQDVLGSVEDLDISIR</sequence>
<dbReference type="Proteomes" id="UP000178098">
    <property type="component" value="Unassembled WGS sequence"/>
</dbReference>
<dbReference type="EMBL" id="MFZT01000031">
    <property type="protein sequence ID" value="OGK30242.1"/>
    <property type="molecule type" value="Genomic_DNA"/>
</dbReference>
<evidence type="ECO:0008006" key="3">
    <source>
        <dbReference type="Google" id="ProtNLM"/>
    </source>
</evidence>
<organism evidence="1 2">
    <name type="scientific">Candidatus Roizmanbacteria bacterium RIFCSPHIGHO2_02_FULL_43_11</name>
    <dbReference type="NCBI Taxonomy" id="1802043"/>
    <lineage>
        <taxon>Bacteria</taxon>
        <taxon>Candidatus Roizmaniibacteriota</taxon>
    </lineage>
</organism>